<feature type="signal peptide" evidence="1">
    <location>
        <begin position="1"/>
        <end position="22"/>
    </location>
</feature>
<evidence type="ECO:0000259" key="2">
    <source>
        <dbReference type="Pfam" id="PF14522"/>
    </source>
</evidence>
<evidence type="ECO:0000256" key="1">
    <source>
        <dbReference type="SAM" id="SignalP"/>
    </source>
</evidence>
<sequence>MKHPYIFLAAILIALCPLTSQAKETKDIIYKLKYGQPVVFSHDIHLAKYNNNCRICHMTIFNLKGQRHFTMAEMEKGKSCGACHTGYTAFSVAKESDCTRCHTGKPFSVTYRVKGATEVVFSHENHLSMLGATACKSCHNGKVITGKERNVTMAQMEKGKTCGACHDGKTAFTVAGNCGNCHKGMTPPKVVSFKIKGVADAAFSHEIHTGMYKCSDCHTKIFQYKTGAKHYTMADMAKGKSCGACHNGKDAFASTGDCTKCHPTLKPGVEIFKTSMGEASFSHEFHLGMYKCADCHTKVFKYKRGGAPATMADMEKGKSCGTCHNGNDAFSVKDDCGKCHKM</sequence>
<name>A0ABN6VX88_9BACT</name>
<dbReference type="NCBIfam" id="TIGR04257">
    <property type="entry name" value="nanowire_3heme"/>
    <property type="match status" value="4"/>
</dbReference>
<dbReference type="SUPFAM" id="SSF48695">
    <property type="entry name" value="Multiheme cytochromes"/>
    <property type="match status" value="2"/>
</dbReference>
<protein>
    <submittedName>
        <fullName evidence="3">Cytochrome c</fullName>
    </submittedName>
</protein>
<dbReference type="InterPro" id="IPR036280">
    <property type="entry name" value="Multihaem_cyt_sf"/>
</dbReference>
<accession>A0ABN6VX88</accession>
<feature type="chain" id="PRO_5045907144" evidence="1">
    <location>
        <begin position="23"/>
        <end position="342"/>
    </location>
</feature>
<dbReference type="EMBL" id="AP027151">
    <property type="protein sequence ID" value="BDV43017.1"/>
    <property type="molecule type" value="Genomic_DNA"/>
</dbReference>
<dbReference type="CDD" id="cd08168">
    <property type="entry name" value="Cytochrom_C3"/>
    <property type="match status" value="1"/>
</dbReference>
<organism evidence="3 4">
    <name type="scientific">Geotalea uraniireducens</name>
    <dbReference type="NCBI Taxonomy" id="351604"/>
    <lineage>
        <taxon>Bacteria</taxon>
        <taxon>Pseudomonadati</taxon>
        <taxon>Thermodesulfobacteriota</taxon>
        <taxon>Desulfuromonadia</taxon>
        <taxon>Geobacterales</taxon>
        <taxon>Geobacteraceae</taxon>
        <taxon>Geotalea</taxon>
    </lineage>
</organism>
<gene>
    <name evidence="3" type="ORF">GURASL_19400</name>
</gene>
<dbReference type="InterPro" id="IPR029467">
    <property type="entry name" value="Cyt_c7-like"/>
</dbReference>
<evidence type="ECO:0000313" key="4">
    <source>
        <dbReference type="Proteomes" id="UP001317705"/>
    </source>
</evidence>
<dbReference type="Proteomes" id="UP001317705">
    <property type="component" value="Chromosome"/>
</dbReference>
<keyword evidence="1" id="KW-0732">Signal</keyword>
<feature type="domain" description="Cytochrome c7-like" evidence="2">
    <location>
        <begin position="38"/>
        <end position="103"/>
    </location>
</feature>
<feature type="domain" description="Cytochrome c7-like" evidence="2">
    <location>
        <begin position="280"/>
        <end position="341"/>
    </location>
</feature>
<dbReference type="Pfam" id="PF14522">
    <property type="entry name" value="Cytochrome_C7"/>
    <property type="match status" value="4"/>
</dbReference>
<dbReference type="PANTHER" id="PTHR39425">
    <property type="entry name" value="LIPOPROTEIN CYTOCHROME C"/>
    <property type="match status" value="1"/>
</dbReference>
<keyword evidence="4" id="KW-1185">Reference proteome</keyword>
<proteinExistence type="predicted"/>
<dbReference type="PANTHER" id="PTHR39425:SF1">
    <property type="entry name" value="CYTOCHROME C7-LIKE DOMAIN-CONTAINING PROTEIN"/>
    <property type="match status" value="1"/>
</dbReference>
<reference evidence="3 4" key="1">
    <citation type="submission" date="2022-12" db="EMBL/GenBank/DDBJ databases">
        <title>Polyphasic characterization of Geotalea uranireducens NIT-SL11 newly isolated from a complex of sewage sludge and microbially reduced graphene oxide.</title>
        <authorList>
            <person name="Xie L."/>
            <person name="Yoshida N."/>
            <person name="Meng L."/>
        </authorList>
    </citation>
    <scope>NUCLEOTIDE SEQUENCE [LARGE SCALE GENOMIC DNA]</scope>
    <source>
        <strain evidence="3 4">NIT-SL11</strain>
    </source>
</reference>
<evidence type="ECO:0000313" key="3">
    <source>
        <dbReference type="EMBL" id="BDV43017.1"/>
    </source>
</evidence>
<dbReference type="Gene3D" id="3.90.10.10">
    <property type="entry name" value="Cytochrome C3"/>
    <property type="match status" value="4"/>
</dbReference>
<dbReference type="RefSeq" id="WP_281999128.1">
    <property type="nucleotide sequence ID" value="NZ_AP027151.1"/>
</dbReference>
<feature type="domain" description="Cytochrome c7-like" evidence="2">
    <location>
        <begin position="119"/>
        <end position="183"/>
    </location>
</feature>
<dbReference type="InterPro" id="IPR026352">
    <property type="entry name" value="Nanowire_3heme"/>
</dbReference>
<feature type="domain" description="Cytochrome c7-like" evidence="2">
    <location>
        <begin position="202"/>
        <end position="262"/>
    </location>
</feature>